<evidence type="ECO:0000313" key="15">
    <source>
        <dbReference type="EMBL" id="CZT08246.1"/>
    </source>
</evidence>
<proteinExistence type="inferred from homology"/>
<dbReference type="GO" id="GO:0047750">
    <property type="term" value="F:cholestenol delta-isomerase activity"/>
    <property type="evidence" value="ECO:0007669"/>
    <property type="project" value="InterPro"/>
</dbReference>
<evidence type="ECO:0000256" key="7">
    <source>
        <dbReference type="ARBA" id="ARBA00023011"/>
    </source>
</evidence>
<keyword evidence="12" id="KW-0413">Isomerase</keyword>
<comment type="similarity">
    <text evidence="2">Belongs to the EBP family.</text>
</comment>
<gene>
    <name evidence="15" type="ORF">RAG0_13402</name>
</gene>
<keyword evidence="9 13" id="KW-0472">Membrane</keyword>
<evidence type="ECO:0000256" key="6">
    <source>
        <dbReference type="ARBA" id="ARBA00022989"/>
    </source>
</evidence>
<evidence type="ECO:0000256" key="4">
    <source>
        <dbReference type="ARBA" id="ARBA00022692"/>
    </source>
</evidence>
<keyword evidence="7" id="KW-0756">Sterol biosynthesis</keyword>
<dbReference type="PANTHER" id="PTHR14207">
    <property type="entry name" value="STEROL ISOMERASE"/>
    <property type="match status" value="1"/>
</dbReference>
<keyword evidence="4 13" id="KW-0812">Transmembrane</keyword>
<dbReference type="InterPro" id="IPR033118">
    <property type="entry name" value="EXPERA"/>
</dbReference>
<evidence type="ECO:0000256" key="3">
    <source>
        <dbReference type="ARBA" id="ARBA00022516"/>
    </source>
</evidence>
<evidence type="ECO:0000313" key="16">
    <source>
        <dbReference type="Proteomes" id="UP000178912"/>
    </source>
</evidence>
<evidence type="ECO:0000256" key="10">
    <source>
        <dbReference type="ARBA" id="ARBA00023166"/>
    </source>
</evidence>
<accession>A0A1E1LCI9</accession>
<evidence type="ECO:0000256" key="8">
    <source>
        <dbReference type="ARBA" id="ARBA00023098"/>
    </source>
</evidence>
<evidence type="ECO:0000256" key="5">
    <source>
        <dbReference type="ARBA" id="ARBA00022955"/>
    </source>
</evidence>
<dbReference type="GO" id="GO:0004769">
    <property type="term" value="F:steroid Delta-isomerase activity"/>
    <property type="evidence" value="ECO:0007669"/>
    <property type="project" value="TreeGrafter"/>
</dbReference>
<dbReference type="GO" id="GO:0000247">
    <property type="term" value="F:C-8 sterol isomerase activity"/>
    <property type="evidence" value="ECO:0007669"/>
    <property type="project" value="TreeGrafter"/>
</dbReference>
<name>A0A1E1LCI9_9HELO</name>
<protein>
    <submittedName>
        <fullName evidence="15">Related to emopamil-binding protein</fullName>
    </submittedName>
</protein>
<keyword evidence="8" id="KW-0443">Lipid metabolism</keyword>
<evidence type="ECO:0000256" key="12">
    <source>
        <dbReference type="ARBA" id="ARBA00023235"/>
    </source>
</evidence>
<dbReference type="Pfam" id="PF05241">
    <property type="entry name" value="EBP"/>
    <property type="match status" value="1"/>
</dbReference>
<keyword evidence="11" id="KW-0753">Steroid metabolism</keyword>
<feature type="transmembrane region" description="Helical" evidence="13">
    <location>
        <begin position="30"/>
        <end position="52"/>
    </location>
</feature>
<dbReference type="EMBL" id="FJUX01000103">
    <property type="protein sequence ID" value="CZT08246.1"/>
    <property type="molecule type" value="Genomic_DNA"/>
</dbReference>
<feature type="transmembrane region" description="Helical" evidence="13">
    <location>
        <begin position="130"/>
        <end position="152"/>
    </location>
</feature>
<dbReference type="Proteomes" id="UP000178912">
    <property type="component" value="Unassembled WGS sequence"/>
</dbReference>
<dbReference type="InterPro" id="IPR007905">
    <property type="entry name" value="EBP"/>
</dbReference>
<keyword evidence="3" id="KW-0444">Lipid biosynthesis</keyword>
<organism evidence="15 16">
    <name type="scientific">Rhynchosporium agropyri</name>
    <dbReference type="NCBI Taxonomy" id="914238"/>
    <lineage>
        <taxon>Eukaryota</taxon>
        <taxon>Fungi</taxon>
        <taxon>Dikarya</taxon>
        <taxon>Ascomycota</taxon>
        <taxon>Pezizomycotina</taxon>
        <taxon>Leotiomycetes</taxon>
        <taxon>Helotiales</taxon>
        <taxon>Ploettnerulaceae</taxon>
        <taxon>Rhynchosporium</taxon>
    </lineage>
</organism>
<feature type="transmembrane region" description="Helical" evidence="13">
    <location>
        <begin position="64"/>
        <end position="86"/>
    </location>
</feature>
<evidence type="ECO:0000256" key="9">
    <source>
        <dbReference type="ARBA" id="ARBA00023136"/>
    </source>
</evidence>
<keyword evidence="16" id="KW-1185">Reference proteome</keyword>
<keyword evidence="6 13" id="KW-1133">Transmembrane helix</keyword>
<dbReference type="GO" id="GO:0005783">
    <property type="term" value="C:endoplasmic reticulum"/>
    <property type="evidence" value="ECO:0007669"/>
    <property type="project" value="TreeGrafter"/>
</dbReference>
<keyword evidence="5" id="KW-0752">Steroid biosynthesis</keyword>
<evidence type="ECO:0000256" key="1">
    <source>
        <dbReference type="ARBA" id="ARBA00004141"/>
    </source>
</evidence>
<dbReference type="OrthoDB" id="58557at2759"/>
<dbReference type="AlphaFoldDB" id="A0A1E1LCI9"/>
<keyword evidence="10" id="KW-1207">Sterol metabolism</keyword>
<reference evidence="16" key="1">
    <citation type="submission" date="2016-03" db="EMBL/GenBank/DDBJ databases">
        <authorList>
            <person name="Guldener U."/>
        </authorList>
    </citation>
    <scope>NUCLEOTIDE SEQUENCE [LARGE SCALE GENOMIC DNA]</scope>
    <source>
        <strain evidence="16">04CH-RAC-A.6.1</strain>
    </source>
</reference>
<evidence type="ECO:0000256" key="13">
    <source>
        <dbReference type="SAM" id="Phobius"/>
    </source>
</evidence>
<evidence type="ECO:0000256" key="2">
    <source>
        <dbReference type="ARBA" id="ARBA00008337"/>
    </source>
</evidence>
<dbReference type="GO" id="GO:0016020">
    <property type="term" value="C:membrane"/>
    <property type="evidence" value="ECO:0007669"/>
    <property type="project" value="UniProtKB-SubCell"/>
</dbReference>
<dbReference type="PANTHER" id="PTHR14207:SF0">
    <property type="entry name" value="3-BETA-HYDROXYSTEROID-DELTA(8),DELTA(7)-ISOMERASE"/>
    <property type="match status" value="1"/>
</dbReference>
<feature type="domain" description="EXPERA" evidence="14">
    <location>
        <begin position="68"/>
        <end position="153"/>
    </location>
</feature>
<evidence type="ECO:0000259" key="14">
    <source>
        <dbReference type="Pfam" id="PF05241"/>
    </source>
</evidence>
<evidence type="ECO:0000256" key="11">
    <source>
        <dbReference type="ARBA" id="ARBA00023221"/>
    </source>
</evidence>
<sequence length="175" mass="20401">MGLEDLPSHPYFPESLILSGGKYVANTWDVATLITIFFAGFAAIMSFTFMIAMNVNENLRKRDVGLVMWFIFWGPLSFLTALLILIDSPYRYPIQAFVSTGQFYGDILYYTTSLFDDLYRQQRHYRPEPYYFWFYFVFMNGAWIVIPLCCLFSSIKATAKSFAISQKVERTKKVQ</sequence>
<dbReference type="GO" id="GO:0016126">
    <property type="term" value="P:sterol biosynthetic process"/>
    <property type="evidence" value="ECO:0007669"/>
    <property type="project" value="UniProtKB-KW"/>
</dbReference>
<comment type="subcellular location">
    <subcellularLocation>
        <location evidence="1">Membrane</location>
        <topology evidence="1">Multi-pass membrane protein</topology>
    </subcellularLocation>
</comment>